<feature type="signal peptide" evidence="1">
    <location>
        <begin position="1"/>
        <end position="17"/>
    </location>
</feature>
<dbReference type="EnsemblMetazoa" id="XM_021050227.2">
    <property type="protein sequence ID" value="XP_020905886.1"/>
    <property type="gene ID" value="LOC110244067"/>
</dbReference>
<keyword evidence="4" id="KW-1185">Reference proteome</keyword>
<dbReference type="GeneID" id="110247861"/>
<dbReference type="RefSeq" id="XP_020905886.1">
    <property type="nucleotide sequence ID" value="XM_021050227.2"/>
</dbReference>
<dbReference type="KEGG" id="epa:110247861"/>
<dbReference type="GeneID" id="110244067"/>
<dbReference type="InterPro" id="IPR002889">
    <property type="entry name" value="WSC_carb-bd"/>
</dbReference>
<protein>
    <recommendedName>
        <fullName evidence="2">WSC domain-containing protein</fullName>
    </recommendedName>
</protein>
<dbReference type="RefSeq" id="XP_020910008.1">
    <property type="nucleotide sequence ID" value="XM_021054349.2"/>
</dbReference>
<proteinExistence type="predicted"/>
<organism evidence="3 4">
    <name type="scientific">Exaiptasia diaphana</name>
    <name type="common">Tropical sea anemone</name>
    <name type="synonym">Aiptasia pulchella</name>
    <dbReference type="NCBI Taxonomy" id="2652724"/>
    <lineage>
        <taxon>Eukaryota</taxon>
        <taxon>Metazoa</taxon>
        <taxon>Cnidaria</taxon>
        <taxon>Anthozoa</taxon>
        <taxon>Hexacorallia</taxon>
        <taxon>Actiniaria</taxon>
        <taxon>Aiptasiidae</taxon>
        <taxon>Exaiptasia</taxon>
    </lineage>
</organism>
<keyword evidence="1" id="KW-0732">Signal</keyword>
<dbReference type="Proteomes" id="UP000887567">
    <property type="component" value="Unplaced"/>
</dbReference>
<reference evidence="3" key="1">
    <citation type="submission" date="2022-11" db="UniProtKB">
        <authorList>
            <consortium name="EnsemblMetazoa"/>
        </authorList>
    </citation>
    <scope>IDENTIFICATION</scope>
</reference>
<feature type="domain" description="WSC" evidence="2">
    <location>
        <begin position="23"/>
        <end position="75"/>
    </location>
</feature>
<evidence type="ECO:0000313" key="4">
    <source>
        <dbReference type="Proteomes" id="UP000887567"/>
    </source>
</evidence>
<name>A0A913XJR1_EXADI</name>
<sequence length="209" mass="23250">MILVFVVLTVILNEGLSAEYKKVGCFKDHDEPRRALRAHLSDGSGSVVKCAREAKARGFTVFGLQNGGECWSGKGNYAKYGRGEGCKDGLGGSWRNDVYKFPVAEYKGCFNSYTLLDVLELHHAIKSSSAQKYDYKHARIDCENLAKSRNAVGFAIQWESLLSGFFGTRLCYTISSGDKPSRFGKHSLIAKCDKNRLGGYRLMSVYLFK</sequence>
<evidence type="ECO:0000256" key="1">
    <source>
        <dbReference type="SAM" id="SignalP"/>
    </source>
</evidence>
<dbReference type="Pfam" id="PF01822">
    <property type="entry name" value="WSC"/>
    <property type="match status" value="1"/>
</dbReference>
<feature type="chain" id="PRO_5038275503" description="WSC domain-containing protein" evidence="1">
    <location>
        <begin position="18"/>
        <end position="209"/>
    </location>
</feature>
<dbReference type="EnsemblMetazoa" id="XM_021054349.2">
    <property type="protein sequence ID" value="XP_020910008.1"/>
    <property type="gene ID" value="LOC110247861"/>
</dbReference>
<dbReference type="AlphaFoldDB" id="A0A913XJR1"/>
<evidence type="ECO:0000313" key="3">
    <source>
        <dbReference type="EnsemblMetazoa" id="XP_020905886.1"/>
    </source>
</evidence>
<dbReference type="OrthoDB" id="6022745at2759"/>
<accession>A0A913XJR1</accession>
<evidence type="ECO:0000259" key="2">
    <source>
        <dbReference type="Pfam" id="PF01822"/>
    </source>
</evidence>
<dbReference type="KEGG" id="epa:110244067"/>